<dbReference type="PANTHER" id="PTHR33446">
    <property type="entry name" value="PROTEIN TONB-RELATED"/>
    <property type="match status" value="1"/>
</dbReference>
<dbReference type="RefSeq" id="WP_026980745.1">
    <property type="nucleotide sequence ID" value="NZ_AUCZ01000014.1"/>
</dbReference>
<protein>
    <recommendedName>
        <fullName evidence="2">TonB C-terminal domain-containing protein</fullName>
    </recommendedName>
</protein>
<feature type="domain" description="TonB C-terminal" evidence="2">
    <location>
        <begin position="60"/>
        <end position="125"/>
    </location>
</feature>
<dbReference type="eggNOG" id="COG0810">
    <property type="taxonomic scope" value="Bacteria"/>
</dbReference>
<evidence type="ECO:0000313" key="3">
    <source>
        <dbReference type="EMBL" id="KGO88266.1"/>
    </source>
</evidence>
<proteinExistence type="predicted"/>
<evidence type="ECO:0000259" key="2">
    <source>
        <dbReference type="Pfam" id="PF03544"/>
    </source>
</evidence>
<dbReference type="EMBL" id="JRLW01000016">
    <property type="protein sequence ID" value="KGO88266.1"/>
    <property type="molecule type" value="Genomic_DNA"/>
</dbReference>
<dbReference type="Proteomes" id="UP000030121">
    <property type="component" value="Unassembled WGS sequence"/>
</dbReference>
<accession>A0A0A2M9G5</accession>
<organism evidence="3 4">
    <name type="scientific">Flavobacterium suncheonense GH29-5 = DSM 17707</name>
    <dbReference type="NCBI Taxonomy" id="1121899"/>
    <lineage>
        <taxon>Bacteria</taxon>
        <taxon>Pseudomonadati</taxon>
        <taxon>Bacteroidota</taxon>
        <taxon>Flavobacteriia</taxon>
        <taxon>Flavobacteriales</taxon>
        <taxon>Flavobacteriaceae</taxon>
        <taxon>Flavobacterium</taxon>
    </lineage>
</organism>
<dbReference type="GO" id="GO:0055085">
    <property type="term" value="P:transmembrane transport"/>
    <property type="evidence" value="ECO:0007669"/>
    <property type="project" value="InterPro"/>
</dbReference>
<dbReference type="Pfam" id="PF03544">
    <property type="entry name" value="TonB_C"/>
    <property type="match status" value="1"/>
</dbReference>
<dbReference type="InterPro" id="IPR051045">
    <property type="entry name" value="TonB-dependent_transducer"/>
</dbReference>
<keyword evidence="1" id="KW-0732">Signal</keyword>
<dbReference type="AlphaFoldDB" id="A0A0A2M9G5"/>
<feature type="chain" id="PRO_5002003008" description="TonB C-terminal domain-containing protein" evidence="1">
    <location>
        <begin position="20"/>
        <end position="129"/>
    </location>
</feature>
<dbReference type="STRING" id="1121899.GCA_000430025_02437"/>
<keyword evidence="4" id="KW-1185">Reference proteome</keyword>
<dbReference type="GO" id="GO:0031992">
    <property type="term" value="F:energy transducer activity"/>
    <property type="evidence" value="ECO:0007669"/>
    <property type="project" value="TreeGrafter"/>
</dbReference>
<reference evidence="3 4" key="1">
    <citation type="submission" date="2013-09" db="EMBL/GenBank/DDBJ databases">
        <authorList>
            <person name="Zeng Z."/>
            <person name="Chen C."/>
        </authorList>
    </citation>
    <scope>NUCLEOTIDE SEQUENCE [LARGE SCALE GENOMIC DNA]</scope>
    <source>
        <strain evidence="3 4">GH29-5</strain>
    </source>
</reference>
<feature type="signal peptide" evidence="1">
    <location>
        <begin position="1"/>
        <end position="19"/>
    </location>
</feature>
<evidence type="ECO:0000256" key="1">
    <source>
        <dbReference type="SAM" id="SignalP"/>
    </source>
</evidence>
<gene>
    <name evidence="3" type="ORF">Q764_11550</name>
</gene>
<comment type="caution">
    <text evidence="3">The sequence shown here is derived from an EMBL/GenBank/DDBJ whole genome shotgun (WGS) entry which is preliminary data.</text>
</comment>
<evidence type="ECO:0000313" key="4">
    <source>
        <dbReference type="Proteomes" id="UP000030121"/>
    </source>
</evidence>
<dbReference type="GO" id="GO:0098797">
    <property type="term" value="C:plasma membrane protein complex"/>
    <property type="evidence" value="ECO:0007669"/>
    <property type="project" value="TreeGrafter"/>
</dbReference>
<dbReference type="Gene3D" id="3.30.1150.10">
    <property type="match status" value="1"/>
</dbReference>
<dbReference type="InterPro" id="IPR037682">
    <property type="entry name" value="TonB_C"/>
</dbReference>
<dbReference type="PANTHER" id="PTHR33446:SF2">
    <property type="entry name" value="PROTEIN TONB"/>
    <property type="match status" value="1"/>
</dbReference>
<dbReference type="SUPFAM" id="SSF74653">
    <property type="entry name" value="TolA/TonB C-terminal domain"/>
    <property type="match status" value="1"/>
</dbReference>
<sequence>MKNAFFLLLFLFAVSFSHAQIMGEDEVYLDGDKIEAKFQGGDLNTFYEFVMKNLNKTKIEKEGQLLCSFTVNEEGSLKNIRIVKDLGSASAFEMIRVLQLSPKWQPATRNGKPVATTYTIPFTFKRKRN</sequence>
<name>A0A0A2M9G5_9FLAO</name>